<reference evidence="1" key="1">
    <citation type="submission" date="2020-05" db="EMBL/GenBank/DDBJ databases">
        <authorList>
            <person name="Chiriac C."/>
            <person name="Salcher M."/>
            <person name="Ghai R."/>
            <person name="Kavagutti S V."/>
        </authorList>
    </citation>
    <scope>NUCLEOTIDE SEQUENCE</scope>
</reference>
<accession>A0A6J6CEM5</accession>
<dbReference type="InterPro" id="IPR027396">
    <property type="entry name" value="DsrEFH-like"/>
</dbReference>
<dbReference type="InterPro" id="IPR003787">
    <property type="entry name" value="Sulphur_relay_DsrE/F-like"/>
</dbReference>
<sequence length="121" mass="12728">MAGNALVIKVTVGQESAERCSQGFTVAATALASGVDVTLWLTGDATWFGVPGKAEEFILEHAAPLAQLRDQILELGKIKVCTQCAKRRGITEEVLLPGIEISGASSFVADILGPEVKALVY</sequence>
<dbReference type="AlphaFoldDB" id="A0A6J6CEM5"/>
<dbReference type="EMBL" id="CAEZSV010000045">
    <property type="protein sequence ID" value="CAB4549716.1"/>
    <property type="molecule type" value="Genomic_DNA"/>
</dbReference>
<dbReference type="Pfam" id="PF02635">
    <property type="entry name" value="DsrE"/>
    <property type="match status" value="1"/>
</dbReference>
<gene>
    <name evidence="1" type="ORF">UFOPK1506_00365</name>
</gene>
<protein>
    <submittedName>
        <fullName evidence="1">Unannotated protein</fullName>
    </submittedName>
</protein>
<dbReference type="SUPFAM" id="SSF75169">
    <property type="entry name" value="DsrEFH-like"/>
    <property type="match status" value="1"/>
</dbReference>
<name>A0A6J6CEM5_9ZZZZ</name>
<proteinExistence type="predicted"/>
<organism evidence="1">
    <name type="scientific">freshwater metagenome</name>
    <dbReference type="NCBI Taxonomy" id="449393"/>
    <lineage>
        <taxon>unclassified sequences</taxon>
        <taxon>metagenomes</taxon>
        <taxon>ecological metagenomes</taxon>
    </lineage>
</organism>
<evidence type="ECO:0000313" key="1">
    <source>
        <dbReference type="EMBL" id="CAB4549716.1"/>
    </source>
</evidence>
<dbReference type="Gene3D" id="3.40.1260.10">
    <property type="entry name" value="DsrEFH-like"/>
    <property type="match status" value="1"/>
</dbReference>